<keyword evidence="2" id="KW-1185">Reference proteome</keyword>
<name>A0ACC0L1A3_CHOFU</name>
<sequence length="334" mass="38119">MGHVFSFPQITTQKLVLAPTLRLDVGIKADDDDTCPPPPRPPAVTFPKCPVCQRVMAPPIYICQTGHSVCGACTEQLRPPNCPVCQQPMTQMRNRSLEDFINKAKVPCPHRGTGCQLTPEYATVGDHAQECFYRTAECPFAAGLGKCSWTGVHNHVTEHVKEMHTSMFTEGLEAEIEMEGLTMRDCDRRVHVAAQQRNVFVVTFKLDSIQRLAYWTIQYMGPKKYAHNYNYEIHVTSKREPHRKVIFTERCLSDTTKTEDIFRQCLCAVLSLNALETFSTDNKVSYRFVISRHNPNYKPKRLSGEGTHVNTRSPPQRQWSRSRQGQWMERSGQE</sequence>
<reference evidence="1 2" key="1">
    <citation type="journal article" date="2022" name="Genome Biol. Evol.">
        <title>The Spruce Budworm Genome: Reconstructing the Evolutionary History of Antifreeze Proteins.</title>
        <authorList>
            <person name="Beliveau C."/>
            <person name="Gagne P."/>
            <person name="Picq S."/>
            <person name="Vernygora O."/>
            <person name="Keeling C.I."/>
            <person name="Pinkney K."/>
            <person name="Doucet D."/>
            <person name="Wen F."/>
            <person name="Johnston J.S."/>
            <person name="Maaroufi H."/>
            <person name="Boyle B."/>
            <person name="Laroche J."/>
            <person name="Dewar K."/>
            <person name="Juretic N."/>
            <person name="Blackburn G."/>
            <person name="Nisole A."/>
            <person name="Brunet B."/>
            <person name="Brandao M."/>
            <person name="Lumley L."/>
            <person name="Duan J."/>
            <person name="Quan G."/>
            <person name="Lucarotti C.J."/>
            <person name="Roe A.D."/>
            <person name="Sperling F.A.H."/>
            <person name="Levesque R.C."/>
            <person name="Cusson M."/>
        </authorList>
    </citation>
    <scope>NUCLEOTIDE SEQUENCE [LARGE SCALE GENOMIC DNA]</scope>
    <source>
        <strain evidence="1">Glfc:IPQL:Cfum</strain>
    </source>
</reference>
<comment type="caution">
    <text evidence="1">The sequence shown here is derived from an EMBL/GenBank/DDBJ whole genome shotgun (WGS) entry which is preliminary data.</text>
</comment>
<gene>
    <name evidence="1" type="ORF">MSG28_005919</name>
</gene>
<evidence type="ECO:0000313" key="2">
    <source>
        <dbReference type="Proteomes" id="UP001064048"/>
    </source>
</evidence>
<evidence type="ECO:0000313" key="1">
    <source>
        <dbReference type="EMBL" id="KAI8442403.1"/>
    </source>
</evidence>
<organism evidence="1 2">
    <name type="scientific">Choristoneura fumiferana</name>
    <name type="common">Spruce budworm moth</name>
    <name type="synonym">Archips fumiferana</name>
    <dbReference type="NCBI Taxonomy" id="7141"/>
    <lineage>
        <taxon>Eukaryota</taxon>
        <taxon>Metazoa</taxon>
        <taxon>Ecdysozoa</taxon>
        <taxon>Arthropoda</taxon>
        <taxon>Hexapoda</taxon>
        <taxon>Insecta</taxon>
        <taxon>Pterygota</taxon>
        <taxon>Neoptera</taxon>
        <taxon>Endopterygota</taxon>
        <taxon>Lepidoptera</taxon>
        <taxon>Glossata</taxon>
        <taxon>Ditrysia</taxon>
        <taxon>Tortricoidea</taxon>
        <taxon>Tortricidae</taxon>
        <taxon>Tortricinae</taxon>
        <taxon>Choristoneura</taxon>
    </lineage>
</organism>
<accession>A0ACC0L1A3</accession>
<dbReference type="EMBL" id="CM046109">
    <property type="protein sequence ID" value="KAI8442403.1"/>
    <property type="molecule type" value="Genomic_DNA"/>
</dbReference>
<dbReference type="Proteomes" id="UP001064048">
    <property type="component" value="Chromosome 9"/>
</dbReference>
<protein>
    <submittedName>
        <fullName evidence="1">Uncharacterized protein</fullName>
    </submittedName>
</protein>
<proteinExistence type="predicted"/>